<name>A0A0R1KM55_9LACO</name>
<dbReference type="STRING" id="1423788.FC78_GL000075"/>
<feature type="transmembrane region" description="Helical" evidence="1">
    <location>
        <begin position="52"/>
        <end position="69"/>
    </location>
</feature>
<keyword evidence="3" id="KW-1185">Reference proteome</keyword>
<protein>
    <submittedName>
        <fullName evidence="2">Uncharacterized protein</fullName>
    </submittedName>
</protein>
<dbReference type="EMBL" id="AZDY01000041">
    <property type="protein sequence ID" value="KRK81777.1"/>
    <property type="molecule type" value="Genomic_DNA"/>
</dbReference>
<organism evidence="2 3">
    <name type="scientific">Companilactobacillus bobalius DSM 19674</name>
    <dbReference type="NCBI Taxonomy" id="1423788"/>
    <lineage>
        <taxon>Bacteria</taxon>
        <taxon>Bacillati</taxon>
        <taxon>Bacillota</taxon>
        <taxon>Bacilli</taxon>
        <taxon>Lactobacillales</taxon>
        <taxon>Lactobacillaceae</taxon>
        <taxon>Companilactobacillus</taxon>
        <taxon>Companilactobacillus bobalius</taxon>
    </lineage>
</organism>
<dbReference type="PATRIC" id="fig|1423788.3.peg.82"/>
<gene>
    <name evidence="2" type="ORF">FC78_GL000075</name>
</gene>
<evidence type="ECO:0000313" key="2">
    <source>
        <dbReference type="EMBL" id="KRK81777.1"/>
    </source>
</evidence>
<proteinExistence type="predicted"/>
<accession>A0A0R1KM55</accession>
<evidence type="ECO:0000313" key="3">
    <source>
        <dbReference type="Proteomes" id="UP000051515"/>
    </source>
</evidence>
<dbReference type="Proteomes" id="UP000051515">
    <property type="component" value="Unassembled WGS sequence"/>
</dbReference>
<feature type="transmembrane region" description="Helical" evidence="1">
    <location>
        <begin position="28"/>
        <end position="46"/>
    </location>
</feature>
<keyword evidence="1" id="KW-1133">Transmembrane helix</keyword>
<evidence type="ECO:0000256" key="1">
    <source>
        <dbReference type="SAM" id="Phobius"/>
    </source>
</evidence>
<reference evidence="2 3" key="1">
    <citation type="journal article" date="2015" name="Genome Announc.">
        <title>Expanding the biotechnology potential of lactobacilli through comparative genomics of 213 strains and associated genera.</title>
        <authorList>
            <person name="Sun Z."/>
            <person name="Harris H.M."/>
            <person name="McCann A."/>
            <person name="Guo C."/>
            <person name="Argimon S."/>
            <person name="Zhang W."/>
            <person name="Yang X."/>
            <person name="Jeffery I.B."/>
            <person name="Cooney J.C."/>
            <person name="Kagawa T.F."/>
            <person name="Liu W."/>
            <person name="Song Y."/>
            <person name="Salvetti E."/>
            <person name="Wrobel A."/>
            <person name="Rasinkangas P."/>
            <person name="Parkhill J."/>
            <person name="Rea M.C."/>
            <person name="O'Sullivan O."/>
            <person name="Ritari J."/>
            <person name="Douillard F.P."/>
            <person name="Paul Ross R."/>
            <person name="Yang R."/>
            <person name="Briner A.E."/>
            <person name="Felis G.E."/>
            <person name="de Vos W.M."/>
            <person name="Barrangou R."/>
            <person name="Klaenhammer T.R."/>
            <person name="Caufield P.W."/>
            <person name="Cui Y."/>
            <person name="Zhang H."/>
            <person name="O'Toole P.W."/>
        </authorList>
    </citation>
    <scope>NUCLEOTIDE SEQUENCE [LARGE SCALE GENOMIC DNA]</scope>
    <source>
        <strain evidence="2 3">DSM 19674</strain>
    </source>
</reference>
<keyword evidence="1" id="KW-0812">Transmembrane</keyword>
<comment type="caution">
    <text evidence="2">The sequence shown here is derived from an EMBL/GenBank/DDBJ whole genome shotgun (WGS) entry which is preliminary data.</text>
</comment>
<dbReference type="AlphaFoldDB" id="A0A0R1KM55"/>
<sequence length="88" mass="10314">MRNEGFAFIIDLEVQKEVVVMKDKVPKVTLRISILVLVLITILLLIMRQPHAILAMFAVIVLSIVYLIGMEKNHEDFMQHHKREEKFK</sequence>
<keyword evidence="1" id="KW-0472">Membrane</keyword>